<reference evidence="7" key="2">
    <citation type="submission" date="2025-08" db="UniProtKB">
        <authorList>
            <consortium name="Ensembl"/>
        </authorList>
    </citation>
    <scope>IDENTIFICATION</scope>
</reference>
<evidence type="ECO:0000313" key="7">
    <source>
        <dbReference type="Ensembl" id="ENSDCDP00010018273.1"/>
    </source>
</evidence>
<feature type="transmembrane region" description="Helical" evidence="5">
    <location>
        <begin position="30"/>
        <end position="52"/>
    </location>
</feature>
<evidence type="ECO:0000256" key="5">
    <source>
        <dbReference type="SAM" id="Phobius"/>
    </source>
</evidence>
<dbReference type="RefSeq" id="XP_028845904.1">
    <property type="nucleotide sequence ID" value="XM_028990071.1"/>
</dbReference>
<keyword evidence="3 5" id="KW-1133">Transmembrane helix</keyword>
<dbReference type="GO" id="GO:0007189">
    <property type="term" value="P:adenylate cyclase-activating G protein-coupled receptor signaling pathway"/>
    <property type="evidence" value="ECO:0007669"/>
    <property type="project" value="TreeGrafter"/>
</dbReference>
<feature type="transmembrane region" description="Helical" evidence="5">
    <location>
        <begin position="64"/>
        <end position="84"/>
    </location>
</feature>
<feature type="transmembrane region" description="Helical" evidence="5">
    <location>
        <begin position="210"/>
        <end position="232"/>
    </location>
</feature>
<dbReference type="GO" id="GO:0004930">
    <property type="term" value="F:G protein-coupled receptor activity"/>
    <property type="evidence" value="ECO:0007669"/>
    <property type="project" value="TreeGrafter"/>
</dbReference>
<dbReference type="Ensembl" id="ENSDCDT00010019347.1">
    <property type="protein sequence ID" value="ENSDCDP00010018273.1"/>
    <property type="gene ID" value="ENSDCDG00010008303.1"/>
</dbReference>
<dbReference type="CTD" id="89894"/>
<dbReference type="PROSITE" id="PS50262">
    <property type="entry name" value="G_PROTEIN_RECEP_F1_2"/>
    <property type="match status" value="1"/>
</dbReference>
<dbReference type="GO" id="GO:0005886">
    <property type="term" value="C:plasma membrane"/>
    <property type="evidence" value="ECO:0007669"/>
    <property type="project" value="TreeGrafter"/>
</dbReference>
<feature type="domain" description="G-protein coupled receptors family 1 profile" evidence="6">
    <location>
        <begin position="42"/>
        <end position="320"/>
    </location>
</feature>
<keyword evidence="2 5" id="KW-0812">Transmembrane</keyword>
<reference evidence="7 8" key="1">
    <citation type="submission" date="2020-06" db="EMBL/GenBank/DDBJ databases">
        <authorList>
            <consortium name="Wellcome Sanger Institute Data Sharing"/>
        </authorList>
    </citation>
    <scope>NUCLEOTIDE SEQUENCE [LARGE SCALE GENOMIC DNA]</scope>
</reference>
<dbReference type="GeneTree" id="ENSGT00390000003209"/>
<accession>A0AAY4BBD7</accession>
<keyword evidence="4 5" id="KW-0472">Membrane</keyword>
<feature type="transmembrane region" description="Helical" evidence="5">
    <location>
        <begin position="104"/>
        <end position="124"/>
    </location>
</feature>
<reference evidence="7" key="3">
    <citation type="submission" date="2025-09" db="UniProtKB">
        <authorList>
            <consortium name="Ensembl"/>
        </authorList>
    </citation>
    <scope>IDENTIFICATION</scope>
</reference>
<gene>
    <name evidence="7" type="primary">tmem116</name>
</gene>
<dbReference type="InterPro" id="IPR017452">
    <property type="entry name" value="GPCR_Rhodpsn_7TM"/>
</dbReference>
<proteinExistence type="predicted"/>
<dbReference type="PANTHER" id="PTHR23112:SF0">
    <property type="entry name" value="TRANSMEMBRANE PROTEIN 116"/>
    <property type="match status" value="1"/>
</dbReference>
<evidence type="ECO:0000259" key="6">
    <source>
        <dbReference type="PROSITE" id="PS50262"/>
    </source>
</evidence>
<evidence type="ECO:0000256" key="3">
    <source>
        <dbReference type="ARBA" id="ARBA00022989"/>
    </source>
</evidence>
<protein>
    <recommendedName>
        <fullName evidence="6">G-protein coupled receptors family 1 profile domain-containing protein</fullName>
    </recommendedName>
</protein>
<dbReference type="Proteomes" id="UP000694580">
    <property type="component" value="Chromosome 1"/>
</dbReference>
<dbReference type="AlphaFoldDB" id="A0AAY4BBD7"/>
<feature type="transmembrane region" description="Helical" evidence="5">
    <location>
        <begin position="300"/>
        <end position="322"/>
    </location>
</feature>
<dbReference type="Gene3D" id="1.20.1070.10">
    <property type="entry name" value="Rhodopsin 7-helix transmembrane proteins"/>
    <property type="match status" value="1"/>
</dbReference>
<keyword evidence="8" id="KW-1185">Reference proteome</keyword>
<evidence type="ECO:0000256" key="2">
    <source>
        <dbReference type="ARBA" id="ARBA00022692"/>
    </source>
</evidence>
<feature type="transmembrane region" description="Helical" evidence="5">
    <location>
        <begin position="145"/>
        <end position="167"/>
    </location>
</feature>
<dbReference type="SUPFAM" id="SSF81321">
    <property type="entry name" value="Family A G protein-coupled receptor-like"/>
    <property type="match status" value="1"/>
</dbReference>
<dbReference type="InterPro" id="IPR022343">
    <property type="entry name" value="GCR1-cAMP_receptor"/>
</dbReference>
<dbReference type="PANTHER" id="PTHR23112">
    <property type="entry name" value="G PROTEIN-COUPLED RECEPTOR 157-RELATED"/>
    <property type="match status" value="1"/>
</dbReference>
<comment type="subcellular location">
    <subcellularLocation>
        <location evidence="1">Membrane</location>
        <topology evidence="1">Multi-pass membrane protein</topology>
    </subcellularLocation>
</comment>
<feature type="transmembrane region" description="Helical" evidence="5">
    <location>
        <begin position="266"/>
        <end position="288"/>
    </location>
</feature>
<sequence length="365" mass="40994">MQISYSGNATQQNITLPTEDWTPVYSVVRWIQMIMAILSAIGAGSIIVYASFQKLLRTAEIRPLFLLSVADLLLALSWLIGALLYTEACDRRNICYNLHAVEQILYMASFFYTLNYVWVLYTRLRDKYYIRLNGYPSQSESNSASFRGTVAVISCVLPALLTVPIFITGNLEQCYTNYTQPYKCLLMHTGSLYHRTGVGEEESATACRAIHVYSIAIFLTTFLFTLLGIVGFMGKALSLYKHCVNSHGYIGDTQWATLRVLERRMILYPSAFFFCWGPATILAAIILLQPTAVDGRVGVVLYTLQAFTSASQGLLNCVVYGWTQQHFHSLKLGAVRDADTQTPLLRAQKKAYYSLLSSGSYMQHV</sequence>
<dbReference type="GeneID" id="114796141"/>
<evidence type="ECO:0000313" key="8">
    <source>
        <dbReference type="Proteomes" id="UP000694580"/>
    </source>
</evidence>
<organism evidence="7 8">
    <name type="scientific">Denticeps clupeoides</name>
    <name type="common">denticle herring</name>
    <dbReference type="NCBI Taxonomy" id="299321"/>
    <lineage>
        <taxon>Eukaryota</taxon>
        <taxon>Metazoa</taxon>
        <taxon>Chordata</taxon>
        <taxon>Craniata</taxon>
        <taxon>Vertebrata</taxon>
        <taxon>Euteleostomi</taxon>
        <taxon>Actinopterygii</taxon>
        <taxon>Neopterygii</taxon>
        <taxon>Teleostei</taxon>
        <taxon>Clupei</taxon>
        <taxon>Clupeiformes</taxon>
        <taxon>Denticipitoidei</taxon>
        <taxon>Denticipitidae</taxon>
        <taxon>Denticeps</taxon>
    </lineage>
</organism>
<dbReference type="PRINTS" id="PR02001">
    <property type="entry name" value="GCR1CAMPR"/>
</dbReference>
<evidence type="ECO:0000256" key="4">
    <source>
        <dbReference type="ARBA" id="ARBA00023136"/>
    </source>
</evidence>
<evidence type="ECO:0000256" key="1">
    <source>
        <dbReference type="ARBA" id="ARBA00004141"/>
    </source>
</evidence>
<name>A0AAY4BBD7_9TELE</name>